<proteinExistence type="predicted"/>
<feature type="domain" description="Nuclear receptor" evidence="10">
    <location>
        <begin position="1"/>
        <end position="75"/>
    </location>
</feature>
<evidence type="ECO:0000256" key="6">
    <source>
        <dbReference type="ARBA" id="ARBA00023125"/>
    </source>
</evidence>
<evidence type="ECO:0000313" key="13">
    <source>
        <dbReference type="Proteomes" id="UP000694388"/>
    </source>
</evidence>
<evidence type="ECO:0000313" key="12">
    <source>
        <dbReference type="Ensembl" id="ENSEBUP00000016132.1"/>
    </source>
</evidence>
<evidence type="ECO:0000256" key="9">
    <source>
        <dbReference type="ARBA" id="ARBA00023242"/>
    </source>
</evidence>
<keyword evidence="3" id="KW-0863">Zinc-finger</keyword>
<dbReference type="PRINTS" id="PR00047">
    <property type="entry name" value="STROIDFINGER"/>
</dbReference>
<keyword evidence="8" id="KW-0675">Receptor</keyword>
<name>A0A8C4QIX5_EPTBU</name>
<protein>
    <submittedName>
        <fullName evidence="12">Nuclear receptor subfamily 6, group A, member 1b</fullName>
    </submittedName>
</protein>
<dbReference type="Gene3D" id="3.30.50.10">
    <property type="entry name" value="Erythroid Transcription Factor GATA-1, subunit A"/>
    <property type="match status" value="1"/>
</dbReference>
<dbReference type="GeneTree" id="ENSGT00940000157936"/>
<reference evidence="12" key="1">
    <citation type="submission" date="2025-08" db="UniProtKB">
        <authorList>
            <consortium name="Ensembl"/>
        </authorList>
    </citation>
    <scope>IDENTIFICATION</scope>
</reference>
<dbReference type="GO" id="GO:0043565">
    <property type="term" value="F:sequence-specific DNA binding"/>
    <property type="evidence" value="ECO:0007669"/>
    <property type="project" value="InterPro"/>
</dbReference>
<dbReference type="Ensembl" id="ENSEBUT00000016708.1">
    <property type="protein sequence ID" value="ENSEBUP00000016132.1"/>
    <property type="gene ID" value="ENSEBUG00000010128.1"/>
</dbReference>
<keyword evidence="5" id="KW-0805">Transcription regulation</keyword>
<dbReference type="PROSITE" id="PS51030">
    <property type="entry name" value="NUCLEAR_REC_DBD_2"/>
    <property type="match status" value="1"/>
</dbReference>
<dbReference type="PROSITE" id="PS51843">
    <property type="entry name" value="NR_LBD"/>
    <property type="match status" value="1"/>
</dbReference>
<evidence type="ECO:0000256" key="5">
    <source>
        <dbReference type="ARBA" id="ARBA00023015"/>
    </source>
</evidence>
<evidence type="ECO:0000259" key="10">
    <source>
        <dbReference type="PROSITE" id="PS51030"/>
    </source>
</evidence>
<evidence type="ECO:0000256" key="4">
    <source>
        <dbReference type="ARBA" id="ARBA00022833"/>
    </source>
</evidence>
<dbReference type="PRINTS" id="PR00398">
    <property type="entry name" value="STRDHORMONER"/>
</dbReference>
<evidence type="ECO:0000259" key="11">
    <source>
        <dbReference type="PROSITE" id="PS51843"/>
    </source>
</evidence>
<dbReference type="InterPro" id="IPR035500">
    <property type="entry name" value="NHR-like_dom_sf"/>
</dbReference>
<dbReference type="FunFam" id="3.30.50.10:FF:000006">
    <property type="entry name" value="Nuclear receptor subfamily 5 group A member"/>
    <property type="match status" value="1"/>
</dbReference>
<dbReference type="SUPFAM" id="SSF48508">
    <property type="entry name" value="Nuclear receptor ligand-binding domain"/>
    <property type="match status" value="1"/>
</dbReference>
<dbReference type="PANTHER" id="PTHR48092">
    <property type="entry name" value="KNIRPS-RELATED PROTEIN-RELATED"/>
    <property type="match status" value="1"/>
</dbReference>
<reference evidence="12" key="2">
    <citation type="submission" date="2025-09" db="UniProtKB">
        <authorList>
            <consortium name="Ensembl"/>
        </authorList>
    </citation>
    <scope>IDENTIFICATION</scope>
</reference>
<dbReference type="InterPro" id="IPR013088">
    <property type="entry name" value="Znf_NHR/GATA"/>
</dbReference>
<keyword evidence="13" id="KW-1185">Reference proteome</keyword>
<keyword evidence="9" id="KW-0539">Nucleus</keyword>
<dbReference type="GO" id="GO:0008270">
    <property type="term" value="F:zinc ion binding"/>
    <property type="evidence" value="ECO:0007669"/>
    <property type="project" value="UniProtKB-KW"/>
</dbReference>
<dbReference type="SMART" id="SM00399">
    <property type="entry name" value="ZnF_C4"/>
    <property type="match status" value="1"/>
</dbReference>
<comment type="subcellular location">
    <subcellularLocation>
        <location evidence="1">Nucleus</location>
    </subcellularLocation>
</comment>
<dbReference type="InterPro" id="IPR000536">
    <property type="entry name" value="Nucl_hrmn_rcpt_lig-bd"/>
</dbReference>
<evidence type="ECO:0000256" key="3">
    <source>
        <dbReference type="ARBA" id="ARBA00022771"/>
    </source>
</evidence>
<dbReference type="InterPro" id="IPR050200">
    <property type="entry name" value="Nuclear_hormone_rcpt_NR3"/>
</dbReference>
<keyword evidence="7" id="KW-0804">Transcription</keyword>
<dbReference type="OMA" id="GYYACSV"/>
<dbReference type="SUPFAM" id="SSF57716">
    <property type="entry name" value="Glucocorticoid receptor-like (DNA-binding domain)"/>
    <property type="match status" value="1"/>
</dbReference>
<dbReference type="InterPro" id="IPR001723">
    <property type="entry name" value="Nuclear_hrmn_rcpt"/>
</dbReference>
<organism evidence="12 13">
    <name type="scientific">Eptatretus burgeri</name>
    <name type="common">Inshore hagfish</name>
    <dbReference type="NCBI Taxonomy" id="7764"/>
    <lineage>
        <taxon>Eukaryota</taxon>
        <taxon>Metazoa</taxon>
        <taxon>Chordata</taxon>
        <taxon>Craniata</taxon>
        <taxon>Vertebrata</taxon>
        <taxon>Cyclostomata</taxon>
        <taxon>Myxini</taxon>
        <taxon>Myxiniformes</taxon>
        <taxon>Myxinidae</taxon>
        <taxon>Eptatretinae</taxon>
        <taxon>Eptatretus</taxon>
    </lineage>
</organism>
<sequence>MLCLICGDRATGLHYGIVSCEGCKGFFKRSICNRRVYRCARGRSCAMSRRQRNRCQYCRLLKCLSMGMNRKAIREDGMPGGRNKSIGPVQISADEIERIMTGQEFDDDSSSSIPSSMLLDNAFMGSTIGGEGYAGYGYHADGYSISGDGQKTFVLGERECWVLVHLLGVSRSEVLSAICGLADAWLARQARWLRRLPLYAELRPGELSRLLAAAWPQLLLLSSLSPPPTPPLAGLSAWLQGYSPSPQHLATFPEEGMAVAERLVFILRRTSALRLSPEELACMKVIALLNQGETVQEKGGAVASINKRYWMLCQEFIEGGRPSPRFPDLMVCLPEIRYVAAKMVSIPLEQLPVMLKAVLHSCKPRPLTD</sequence>
<dbReference type="AlphaFoldDB" id="A0A8C4QIX5"/>
<dbReference type="Gene3D" id="1.10.565.10">
    <property type="entry name" value="Retinoid X Receptor"/>
    <property type="match status" value="1"/>
</dbReference>
<keyword evidence="4" id="KW-0862">Zinc</keyword>
<keyword evidence="2" id="KW-0479">Metal-binding</keyword>
<evidence type="ECO:0000256" key="2">
    <source>
        <dbReference type="ARBA" id="ARBA00022723"/>
    </source>
</evidence>
<dbReference type="Pfam" id="PF00105">
    <property type="entry name" value="zf-C4"/>
    <property type="match status" value="1"/>
</dbReference>
<dbReference type="GO" id="GO:0003700">
    <property type="term" value="F:DNA-binding transcription factor activity"/>
    <property type="evidence" value="ECO:0007669"/>
    <property type="project" value="InterPro"/>
</dbReference>
<evidence type="ECO:0000256" key="8">
    <source>
        <dbReference type="ARBA" id="ARBA00023170"/>
    </source>
</evidence>
<evidence type="ECO:0000256" key="7">
    <source>
        <dbReference type="ARBA" id="ARBA00023163"/>
    </source>
</evidence>
<keyword evidence="6" id="KW-0238">DNA-binding</keyword>
<dbReference type="InterPro" id="IPR001628">
    <property type="entry name" value="Znf_hrmn_rcpt"/>
</dbReference>
<evidence type="ECO:0000256" key="1">
    <source>
        <dbReference type="ARBA" id="ARBA00004123"/>
    </source>
</evidence>
<dbReference type="GO" id="GO:0005634">
    <property type="term" value="C:nucleus"/>
    <property type="evidence" value="ECO:0007669"/>
    <property type="project" value="UniProtKB-SubCell"/>
</dbReference>
<dbReference type="PROSITE" id="PS00031">
    <property type="entry name" value="NUCLEAR_REC_DBD_1"/>
    <property type="match status" value="1"/>
</dbReference>
<dbReference type="Proteomes" id="UP000694388">
    <property type="component" value="Unplaced"/>
</dbReference>
<feature type="domain" description="NR LBD" evidence="11">
    <location>
        <begin position="141"/>
        <end position="369"/>
    </location>
</feature>
<accession>A0A8C4QIX5</accession>